<accession>M3I3H8</accession>
<sequence>MNLNQKLAVLLMPKPQAKWINLRKIKLLFRIYSNLSPRKADSAQNPQKKKPKKLAPQKQPNFTSNFASRTPFSRPCCCIDILRVKIVFADLAGLGVVFRRSG</sequence>
<organism evidence="2 3">
    <name type="scientific">Campylobacter showae CC57C</name>
    <dbReference type="NCBI Taxonomy" id="1073353"/>
    <lineage>
        <taxon>Bacteria</taxon>
        <taxon>Pseudomonadati</taxon>
        <taxon>Campylobacterota</taxon>
        <taxon>Epsilonproteobacteria</taxon>
        <taxon>Campylobacterales</taxon>
        <taxon>Campylobacteraceae</taxon>
        <taxon>Campylobacter</taxon>
    </lineage>
</organism>
<evidence type="ECO:0000313" key="2">
    <source>
        <dbReference type="EMBL" id="EMG31164.1"/>
    </source>
</evidence>
<evidence type="ECO:0000313" key="3">
    <source>
        <dbReference type="Proteomes" id="UP000011782"/>
    </source>
</evidence>
<dbReference type="PATRIC" id="fig|1073353.3.peg.578"/>
<dbReference type="Proteomes" id="UP000011782">
    <property type="component" value="Unassembled WGS sequence"/>
</dbReference>
<reference evidence="2 3" key="1">
    <citation type="submission" date="2013-02" db="EMBL/GenBank/DDBJ databases">
        <title>Co-occurrence of anaerobic bacteria in colorectal carcinomas.</title>
        <authorList>
            <person name="Holt R.A."/>
            <person name="Warren R.L."/>
            <person name="Allen-Vercoe E."/>
            <person name="Pleasance S."/>
            <person name="Freeman D.J."/>
            <person name="Watson P."/>
            <person name="Moore R."/>
            <person name="Cochrane K."/>
        </authorList>
    </citation>
    <scope>NUCLEOTIDE SEQUENCE [LARGE SCALE GENOMIC DNA]</scope>
    <source>
        <strain evidence="2 3">CC57C</strain>
    </source>
</reference>
<comment type="caution">
    <text evidence="2">The sequence shown here is derived from an EMBL/GenBank/DDBJ whole genome shotgun (WGS) entry which is preliminary data.</text>
</comment>
<dbReference type="AlphaFoldDB" id="M3I3H8"/>
<feature type="region of interest" description="Disordered" evidence="1">
    <location>
        <begin position="38"/>
        <end position="71"/>
    </location>
</feature>
<name>M3I3H8_9BACT</name>
<dbReference type="EMBL" id="AOTD01000063">
    <property type="protein sequence ID" value="EMG31164.1"/>
    <property type="molecule type" value="Genomic_DNA"/>
</dbReference>
<gene>
    <name evidence="2" type="ORF">H740_02697</name>
</gene>
<feature type="compositionally biased region" description="Polar residues" evidence="1">
    <location>
        <begin position="62"/>
        <end position="71"/>
    </location>
</feature>
<evidence type="ECO:0000256" key="1">
    <source>
        <dbReference type="SAM" id="MobiDB-lite"/>
    </source>
</evidence>
<protein>
    <submittedName>
        <fullName evidence="2">Uncharacterized protein</fullName>
    </submittedName>
</protein>
<proteinExistence type="predicted"/>